<dbReference type="AlphaFoldDB" id="A0A0G0Z8D7"/>
<dbReference type="Pfam" id="PF13529">
    <property type="entry name" value="Peptidase_C39_2"/>
    <property type="match status" value="1"/>
</dbReference>
<evidence type="ECO:0000313" key="2">
    <source>
        <dbReference type="EMBL" id="KKS09293.1"/>
    </source>
</evidence>
<dbReference type="Gene3D" id="3.90.70.10">
    <property type="entry name" value="Cysteine proteinases"/>
    <property type="match status" value="1"/>
</dbReference>
<dbReference type="EMBL" id="LCBL01000002">
    <property type="protein sequence ID" value="KKS09293.1"/>
    <property type="molecule type" value="Genomic_DNA"/>
</dbReference>
<accession>A0A0G0Z8D7</accession>
<evidence type="ECO:0000313" key="3">
    <source>
        <dbReference type="Proteomes" id="UP000033869"/>
    </source>
</evidence>
<reference evidence="2 3" key="1">
    <citation type="journal article" date="2015" name="Nature">
        <title>rRNA introns, odd ribosomes, and small enigmatic genomes across a large radiation of phyla.</title>
        <authorList>
            <person name="Brown C.T."/>
            <person name="Hug L.A."/>
            <person name="Thomas B.C."/>
            <person name="Sharon I."/>
            <person name="Castelle C.J."/>
            <person name="Singh A."/>
            <person name="Wilkins M.J."/>
            <person name="Williams K.H."/>
            <person name="Banfield J.F."/>
        </authorList>
    </citation>
    <scope>NUCLEOTIDE SEQUENCE [LARGE SCALE GENOMIC DNA]</scope>
</reference>
<proteinExistence type="predicted"/>
<dbReference type="InterPro" id="IPR039564">
    <property type="entry name" value="Peptidase_C39-like"/>
</dbReference>
<dbReference type="InterPro" id="IPR036465">
    <property type="entry name" value="vWFA_dom_sf"/>
</dbReference>
<evidence type="ECO:0000259" key="1">
    <source>
        <dbReference type="Pfam" id="PF13529"/>
    </source>
</evidence>
<gene>
    <name evidence="2" type="ORF">UU65_C0002G0071</name>
</gene>
<dbReference type="Proteomes" id="UP000033869">
    <property type="component" value="Unassembled WGS sequence"/>
</dbReference>
<dbReference type="InterPro" id="IPR038765">
    <property type="entry name" value="Papain-like_cys_pep_sf"/>
</dbReference>
<name>A0A0G0Z8D7_UNCC2</name>
<feature type="domain" description="Peptidase C39-like" evidence="1">
    <location>
        <begin position="33"/>
        <end position="176"/>
    </location>
</feature>
<organism evidence="2 3">
    <name type="scientific">candidate division CPR2 bacterium GW2011_GWC1_41_48</name>
    <dbReference type="NCBI Taxonomy" id="1618344"/>
    <lineage>
        <taxon>Bacteria</taxon>
        <taxon>Bacteria division CPR2</taxon>
    </lineage>
</organism>
<comment type="caution">
    <text evidence="2">The sequence shown here is derived from an EMBL/GenBank/DDBJ whole genome shotgun (WGS) entry which is preliminary data.</text>
</comment>
<protein>
    <recommendedName>
        <fullName evidence="1">Peptidase C39-like domain-containing protein</fullName>
    </recommendedName>
</protein>
<dbReference type="Gene3D" id="3.40.50.410">
    <property type="entry name" value="von Willebrand factor, type A domain"/>
    <property type="match status" value="1"/>
</dbReference>
<sequence length="546" mass="61015">MKWYLRFIILLCVLVSVLLPINPDYANAESVHLKVPFIPQVPPGHWGYKSNIDHGTYNCGQTSALMVMSYYKVELPVSDKIAEIDNWLAQKYNDPKYSDHNSWYTDTDQLAVLAKEYGGFKEARAENNWNIDKLKTELINGCPVIVAVHIRMNSSSGGHFMVLTGIDDDYVYVNDPGLTKGIDNKYPISQFKRSWAVQNNAVVTIHEKKNIAITFLFDTTHSVNEKEIEAAKRNAISVVKELAFFKPYVAAADYRDVVEEGKQNSLYGIEGDYPFKPRLCFTQDLRLAESTINSIAIGPAGSGGNKEAESVCSALKRGVSGNELGSWPIGSEQNVIIYGNAGGHIESKPDSNDGKEPVTGYYRSDVVREAFRRGVSNRTIIFGVATSNQFGVVDEFSRYSRLTGGFASLLNETSDYTPELVAKRVAKEIENRKNLACENVEVRLPSKLIDLTSFENSFEVDLGLPSSISRAEVDDLSIRLNFGIPQCKVMPGGNNQTLRLWFENERARKYLKNGAQEIKVYGFSVDKEENIRYFLGSANAEVIHSK</sequence>
<dbReference type="SUPFAM" id="SSF54001">
    <property type="entry name" value="Cysteine proteinases"/>
    <property type="match status" value="1"/>
</dbReference>